<name>A0ABS2Q816_9BACL</name>
<keyword evidence="6" id="KW-1185">Reference proteome</keyword>
<comment type="pathway">
    <text evidence="3">Quinol/quinone metabolism; menaquinone biosynthesis.</text>
</comment>
<evidence type="ECO:0000259" key="4">
    <source>
        <dbReference type="Pfam" id="PF00561"/>
    </source>
</evidence>
<keyword evidence="1 3" id="KW-0474">Menaquinone biosynthesis</keyword>
<dbReference type="EC" id="4.2.99.20" evidence="3"/>
<dbReference type="Pfam" id="PF00561">
    <property type="entry name" value="Abhydrolase_1"/>
    <property type="match status" value="1"/>
</dbReference>
<dbReference type="InterPro" id="IPR000073">
    <property type="entry name" value="AB_hydrolase_1"/>
</dbReference>
<evidence type="ECO:0000313" key="5">
    <source>
        <dbReference type="EMBL" id="MBM7657934.1"/>
    </source>
</evidence>
<gene>
    <name evidence="3" type="primary">menH</name>
    <name evidence="5" type="ORF">JOC27_001385</name>
</gene>
<organism evidence="5 6">
    <name type="scientific">Sporolactobacillus spathodeae</name>
    <dbReference type="NCBI Taxonomy" id="1465502"/>
    <lineage>
        <taxon>Bacteria</taxon>
        <taxon>Bacillati</taxon>
        <taxon>Bacillota</taxon>
        <taxon>Bacilli</taxon>
        <taxon>Bacillales</taxon>
        <taxon>Sporolactobacillaceae</taxon>
        <taxon>Sporolactobacillus</taxon>
    </lineage>
</organism>
<comment type="similarity">
    <text evidence="3">Belongs to the AB hydrolase superfamily. MenH family.</text>
</comment>
<proteinExistence type="inferred from homology"/>
<comment type="subunit">
    <text evidence="3">Monomer.</text>
</comment>
<evidence type="ECO:0000256" key="1">
    <source>
        <dbReference type="ARBA" id="ARBA00022428"/>
    </source>
</evidence>
<comment type="function">
    <text evidence="3">Catalyzes a proton abstraction reaction that results in 2,5-elimination of pyruvate from 2-succinyl-5-enolpyruvyl-6-hydroxy-3-cyclohexene-1-carboxylate (SEPHCHC) and the formation of 2-succinyl-6-hydroxy-2,4-cyclohexadiene-1-carboxylate (SHCHC).</text>
</comment>
<dbReference type="Gene3D" id="3.40.50.1820">
    <property type="entry name" value="alpha/beta hydrolase"/>
    <property type="match status" value="1"/>
</dbReference>
<dbReference type="RefSeq" id="WP_205006292.1">
    <property type="nucleotide sequence ID" value="NZ_CBCRXA010000010.1"/>
</dbReference>
<keyword evidence="2 3" id="KW-0456">Lyase</keyword>
<accession>A0ABS2Q816</accession>
<protein>
    <recommendedName>
        <fullName evidence="3">Putative 2-succinyl-6-hydroxy-2,4-cyclohexadiene-1-carboxylate synthase</fullName>
        <shortName evidence="3">SHCHC synthase</shortName>
        <ecNumber evidence="3">4.2.99.20</ecNumber>
    </recommendedName>
</protein>
<dbReference type="HAMAP" id="MF_01660">
    <property type="entry name" value="MenH"/>
    <property type="match status" value="1"/>
</dbReference>
<dbReference type="PANTHER" id="PTHR42916:SF1">
    <property type="entry name" value="PROTEIN PHYLLO, CHLOROPLASTIC"/>
    <property type="match status" value="1"/>
</dbReference>
<dbReference type="EMBL" id="JAFBEV010000010">
    <property type="protein sequence ID" value="MBM7657934.1"/>
    <property type="molecule type" value="Genomic_DNA"/>
</dbReference>
<dbReference type="InterPro" id="IPR029058">
    <property type="entry name" value="AB_hydrolase_fold"/>
</dbReference>
<dbReference type="PANTHER" id="PTHR42916">
    <property type="entry name" value="2-SUCCINYL-5-ENOLPYRUVYL-6-HYDROXY-3-CYCLOHEXENE-1-CARBOXYLATE SYNTHASE"/>
    <property type="match status" value="1"/>
</dbReference>
<dbReference type="PRINTS" id="PR00111">
    <property type="entry name" value="ABHYDROLASE"/>
</dbReference>
<comment type="caution">
    <text evidence="5">The sequence shown here is derived from an EMBL/GenBank/DDBJ whole genome shotgun (WGS) entry which is preliminary data.</text>
</comment>
<evidence type="ECO:0000313" key="6">
    <source>
        <dbReference type="Proteomes" id="UP000823201"/>
    </source>
</evidence>
<dbReference type="NCBIfam" id="TIGR03695">
    <property type="entry name" value="menH_SHCHC"/>
    <property type="match status" value="1"/>
</dbReference>
<dbReference type="InterPro" id="IPR022485">
    <property type="entry name" value="SHCHC_synthase_MenH"/>
</dbReference>
<dbReference type="SUPFAM" id="SSF53474">
    <property type="entry name" value="alpha/beta-Hydrolases"/>
    <property type="match status" value="1"/>
</dbReference>
<sequence length="274" mass="30431">MIVTVNGVAYHVCSDGAGSPIVLLHGFTGSVCSWTPLLADFVPTHQVIRIDLLGHGQTDCPETAKRYSMEHQVADLVAILDALHVKKTDLLGYSMGGRTALSLACLHPERIRTLVLESASPGLESEEEREARRAHDQKLAQFISDKGVEAFARFWETIPLFASQKNLPEFVCERLRHERLMNHAEGLAGSLRGMGTGAQPSWWKALPELDLPVLLITGSKDEKFCSLARRMRQILKNAEWSVVKGSGHNVHLENHSRFAEIVLQFLKGRVAHED</sequence>
<comment type="catalytic activity">
    <reaction evidence="3">
        <text>5-enolpyruvoyl-6-hydroxy-2-succinyl-cyclohex-3-ene-1-carboxylate = (1R,6R)-6-hydroxy-2-succinyl-cyclohexa-2,4-diene-1-carboxylate + pyruvate</text>
        <dbReference type="Rhea" id="RHEA:25597"/>
        <dbReference type="ChEBI" id="CHEBI:15361"/>
        <dbReference type="ChEBI" id="CHEBI:58689"/>
        <dbReference type="ChEBI" id="CHEBI:58818"/>
        <dbReference type="EC" id="4.2.99.20"/>
    </reaction>
</comment>
<evidence type="ECO:0000256" key="3">
    <source>
        <dbReference type="HAMAP-Rule" id="MF_01660"/>
    </source>
</evidence>
<dbReference type="GO" id="GO:0070205">
    <property type="term" value="F:2-succinyl-6-hydroxy-2,4-cyclohexadiene-1-carboxylate synthase activity"/>
    <property type="evidence" value="ECO:0007669"/>
    <property type="project" value="UniProtKB-EC"/>
</dbReference>
<evidence type="ECO:0000256" key="2">
    <source>
        <dbReference type="ARBA" id="ARBA00023239"/>
    </source>
</evidence>
<reference evidence="5 6" key="1">
    <citation type="submission" date="2021-01" db="EMBL/GenBank/DDBJ databases">
        <title>Genomic Encyclopedia of Type Strains, Phase IV (KMG-IV): sequencing the most valuable type-strain genomes for metagenomic binning, comparative biology and taxonomic classification.</title>
        <authorList>
            <person name="Goeker M."/>
        </authorList>
    </citation>
    <scope>NUCLEOTIDE SEQUENCE [LARGE SCALE GENOMIC DNA]</scope>
    <source>
        <strain evidence="5 6">DSM 100968</strain>
    </source>
</reference>
<dbReference type="Proteomes" id="UP000823201">
    <property type="component" value="Unassembled WGS sequence"/>
</dbReference>
<comment type="pathway">
    <text evidence="3">Quinol/quinone metabolism; 1,4-dihydroxy-2-naphthoate biosynthesis; 1,4-dihydroxy-2-naphthoate from chorismate: step 3/7.</text>
</comment>
<feature type="domain" description="AB hydrolase-1" evidence="4">
    <location>
        <begin position="20"/>
        <end position="254"/>
    </location>
</feature>